<protein>
    <submittedName>
        <fullName evidence="2">Dystonin</fullName>
    </submittedName>
</protein>
<gene>
    <name evidence="2" type="primary">DST_9</name>
    <name evidence="2" type="ORF">CEXT_406781</name>
</gene>
<sequence length="216" mass="24038">MKVLFSLKYSVILGLKLDVGVEVNESRTFRRTSEHKSTECNIYEENMEIVNIEKERSVNELSINKAVNQKTIIPLGSSEFTMNFELKKAPQFSNNQVYSDKAVSSSESSSDMVVTVNSMETLSDSTVKMNGHAINTDGTIKKSEVVPGDFEITEDAESVRKSSKSQYSIPRFEVTIGRAQLADPAKAVVLKKVKRRRVSPNDAAERGITDKKPPTL</sequence>
<dbReference type="AlphaFoldDB" id="A0AAV4XW55"/>
<proteinExistence type="predicted"/>
<comment type="caution">
    <text evidence="2">The sequence shown here is derived from an EMBL/GenBank/DDBJ whole genome shotgun (WGS) entry which is preliminary data.</text>
</comment>
<keyword evidence="3" id="KW-1185">Reference proteome</keyword>
<dbReference type="Proteomes" id="UP001054945">
    <property type="component" value="Unassembled WGS sequence"/>
</dbReference>
<organism evidence="2 3">
    <name type="scientific">Caerostris extrusa</name>
    <name type="common">Bark spider</name>
    <name type="synonym">Caerostris bankana</name>
    <dbReference type="NCBI Taxonomy" id="172846"/>
    <lineage>
        <taxon>Eukaryota</taxon>
        <taxon>Metazoa</taxon>
        <taxon>Ecdysozoa</taxon>
        <taxon>Arthropoda</taxon>
        <taxon>Chelicerata</taxon>
        <taxon>Arachnida</taxon>
        <taxon>Araneae</taxon>
        <taxon>Araneomorphae</taxon>
        <taxon>Entelegynae</taxon>
        <taxon>Araneoidea</taxon>
        <taxon>Araneidae</taxon>
        <taxon>Caerostris</taxon>
    </lineage>
</organism>
<dbReference type="EMBL" id="BPLR01000993">
    <property type="protein sequence ID" value="GIY98979.1"/>
    <property type="molecule type" value="Genomic_DNA"/>
</dbReference>
<reference evidence="2 3" key="1">
    <citation type="submission" date="2021-06" db="EMBL/GenBank/DDBJ databases">
        <title>Caerostris extrusa draft genome.</title>
        <authorList>
            <person name="Kono N."/>
            <person name="Arakawa K."/>
        </authorList>
    </citation>
    <scope>NUCLEOTIDE SEQUENCE [LARGE SCALE GENOMIC DNA]</scope>
</reference>
<name>A0AAV4XW55_CAEEX</name>
<accession>A0AAV4XW55</accession>
<evidence type="ECO:0000313" key="3">
    <source>
        <dbReference type="Proteomes" id="UP001054945"/>
    </source>
</evidence>
<evidence type="ECO:0000313" key="2">
    <source>
        <dbReference type="EMBL" id="GIY98979.1"/>
    </source>
</evidence>
<evidence type="ECO:0000256" key="1">
    <source>
        <dbReference type="SAM" id="MobiDB-lite"/>
    </source>
</evidence>
<feature type="region of interest" description="Disordered" evidence="1">
    <location>
        <begin position="194"/>
        <end position="216"/>
    </location>
</feature>
<feature type="compositionally biased region" description="Basic and acidic residues" evidence="1">
    <location>
        <begin position="203"/>
        <end position="216"/>
    </location>
</feature>